<evidence type="ECO:0000313" key="1">
    <source>
        <dbReference type="EMBL" id="CAI2195257.1"/>
    </source>
</evidence>
<organism evidence="1 2">
    <name type="scientific">Funneliformis geosporum</name>
    <dbReference type="NCBI Taxonomy" id="1117311"/>
    <lineage>
        <taxon>Eukaryota</taxon>
        <taxon>Fungi</taxon>
        <taxon>Fungi incertae sedis</taxon>
        <taxon>Mucoromycota</taxon>
        <taxon>Glomeromycotina</taxon>
        <taxon>Glomeromycetes</taxon>
        <taxon>Glomerales</taxon>
        <taxon>Glomeraceae</taxon>
        <taxon>Funneliformis</taxon>
    </lineage>
</organism>
<reference evidence="1" key="1">
    <citation type="submission" date="2022-08" db="EMBL/GenBank/DDBJ databases">
        <authorList>
            <person name="Kallberg Y."/>
            <person name="Tangrot J."/>
            <person name="Rosling A."/>
        </authorList>
    </citation>
    <scope>NUCLEOTIDE SEQUENCE</scope>
    <source>
        <strain evidence="1">Wild A</strain>
    </source>
</reference>
<dbReference type="AlphaFoldDB" id="A0A9W4X1I8"/>
<proteinExistence type="predicted"/>
<evidence type="ECO:0000313" key="2">
    <source>
        <dbReference type="Proteomes" id="UP001153678"/>
    </source>
</evidence>
<accession>A0A9W4X1I8</accession>
<protein>
    <submittedName>
        <fullName evidence="1">15814_t:CDS:1</fullName>
    </submittedName>
</protein>
<dbReference type="OrthoDB" id="2398908at2759"/>
<feature type="non-terminal residue" evidence="1">
    <location>
        <position position="212"/>
    </location>
</feature>
<sequence>DIVAENNDPEGTGLTAILDDVLFSCQEIPFMAIDNEGSSKKKNRKYYYVLHLYSSLINGQKVVVTLLGIQVFFDILVSDGKPSDDCEIKSILKLFLFAVIIQKKTYLQIYTSGTGKRKTVMKAIQDNNYETASDDLYSFYRKVARENGIQLCGWSILNFWPVADLKIISNQFPISVLLQNRILVLAWNIKMQSRELGDFAEALDLNQNIFIF</sequence>
<gene>
    <name evidence="1" type="ORF">FWILDA_LOCUS16985</name>
</gene>
<comment type="caution">
    <text evidence="1">The sequence shown here is derived from an EMBL/GenBank/DDBJ whole genome shotgun (WGS) entry which is preliminary data.</text>
</comment>
<dbReference type="EMBL" id="CAMKVN010012202">
    <property type="protein sequence ID" value="CAI2195257.1"/>
    <property type="molecule type" value="Genomic_DNA"/>
</dbReference>
<name>A0A9W4X1I8_9GLOM</name>
<keyword evidence="2" id="KW-1185">Reference proteome</keyword>
<dbReference type="Proteomes" id="UP001153678">
    <property type="component" value="Unassembled WGS sequence"/>
</dbReference>
<feature type="non-terminal residue" evidence="1">
    <location>
        <position position="1"/>
    </location>
</feature>